<accession>A0A5J4URM2</accession>
<gene>
    <name evidence="1" type="ORF">EZS28_032017</name>
</gene>
<organism evidence="1 2">
    <name type="scientific">Streblomastix strix</name>
    <dbReference type="NCBI Taxonomy" id="222440"/>
    <lineage>
        <taxon>Eukaryota</taxon>
        <taxon>Metamonada</taxon>
        <taxon>Preaxostyla</taxon>
        <taxon>Oxymonadida</taxon>
        <taxon>Streblomastigidae</taxon>
        <taxon>Streblomastix</taxon>
    </lineage>
</organism>
<sequence length="405" mass="46151">MIQSSSSQTQGQGPSCSGNQLIAGIRNRRVYQNVYNEGANEYLPYNVKNQARYMGFIRGQPKTKLPRQNITFENITARVGNGTIGERRRAQQKALADQVGPGLMHIVGRLAKDIKRVKALVNEQSAQNWITDRGLKGWKVQSEDLDNDENTPKNVIVTNPSGFYSIDGYRAVEPKQRFLLNQYYGKYPAKLARADHNYGSWYDQTIRPLIPDAVGKQLFNKAVQIVLKSMGHSVDENNGRQNQALRRQQQLTFLKLAPFLWKSYFIGTYAAANAPEQAKQAFTSADYFKMYNDIKTRKQYEAINKQAINVFNSLYEGKPLTELTVLYDQIKTQITRANAAIEQGEQLGFVLNFITQELSYETAIRIISHTKAMKKDEEEDQDEIEAIQQSLGQVDKVKQKQEQDF</sequence>
<dbReference type="EMBL" id="SNRW01013586">
    <property type="protein sequence ID" value="KAA6372455.1"/>
    <property type="molecule type" value="Genomic_DNA"/>
</dbReference>
<protein>
    <submittedName>
        <fullName evidence="1">Uncharacterized protein</fullName>
    </submittedName>
</protein>
<proteinExistence type="predicted"/>
<dbReference type="Proteomes" id="UP000324800">
    <property type="component" value="Unassembled WGS sequence"/>
</dbReference>
<comment type="caution">
    <text evidence="1">The sequence shown here is derived from an EMBL/GenBank/DDBJ whole genome shotgun (WGS) entry which is preliminary data.</text>
</comment>
<dbReference type="AlphaFoldDB" id="A0A5J4URM2"/>
<evidence type="ECO:0000313" key="1">
    <source>
        <dbReference type="EMBL" id="KAA6372455.1"/>
    </source>
</evidence>
<evidence type="ECO:0000313" key="2">
    <source>
        <dbReference type="Proteomes" id="UP000324800"/>
    </source>
</evidence>
<reference evidence="1 2" key="1">
    <citation type="submission" date="2019-03" db="EMBL/GenBank/DDBJ databases">
        <title>Single cell metagenomics reveals metabolic interactions within the superorganism composed of flagellate Streblomastix strix and complex community of Bacteroidetes bacteria on its surface.</title>
        <authorList>
            <person name="Treitli S.C."/>
            <person name="Kolisko M."/>
            <person name="Husnik F."/>
            <person name="Keeling P."/>
            <person name="Hampl V."/>
        </authorList>
    </citation>
    <scope>NUCLEOTIDE SEQUENCE [LARGE SCALE GENOMIC DNA]</scope>
    <source>
        <strain evidence="1">ST1C</strain>
    </source>
</reference>
<name>A0A5J4URM2_9EUKA</name>